<dbReference type="CDD" id="cd06173">
    <property type="entry name" value="MFS_MefA_like"/>
    <property type="match status" value="1"/>
</dbReference>
<dbReference type="KEGG" id="nhy:JQS43_06495"/>
<evidence type="ECO:0000256" key="3">
    <source>
        <dbReference type="ARBA" id="ARBA00022692"/>
    </source>
</evidence>
<keyword evidence="9" id="KW-1185">Reference proteome</keyword>
<keyword evidence="4 7" id="KW-1133">Transmembrane helix</keyword>
<feature type="transmembrane region" description="Helical" evidence="7">
    <location>
        <begin position="229"/>
        <end position="253"/>
    </location>
</feature>
<feature type="transmembrane region" description="Helical" evidence="7">
    <location>
        <begin position="98"/>
        <end position="123"/>
    </location>
</feature>
<feature type="transmembrane region" description="Helical" evidence="7">
    <location>
        <begin position="297"/>
        <end position="314"/>
    </location>
</feature>
<evidence type="ECO:0000256" key="2">
    <source>
        <dbReference type="ARBA" id="ARBA00022475"/>
    </source>
</evidence>
<dbReference type="InterPro" id="IPR011701">
    <property type="entry name" value="MFS"/>
</dbReference>
<dbReference type="SUPFAM" id="SSF103473">
    <property type="entry name" value="MFS general substrate transporter"/>
    <property type="match status" value="1"/>
</dbReference>
<dbReference type="Gene3D" id="1.20.1250.20">
    <property type="entry name" value="MFS general substrate transporter like domains"/>
    <property type="match status" value="1"/>
</dbReference>
<dbReference type="AlphaFoldDB" id="A0A895YJ05"/>
<dbReference type="GO" id="GO:0005886">
    <property type="term" value="C:plasma membrane"/>
    <property type="evidence" value="ECO:0007669"/>
    <property type="project" value="UniProtKB-SubCell"/>
</dbReference>
<keyword evidence="3 7" id="KW-0812">Transmembrane</keyword>
<dbReference type="InterPro" id="IPR036259">
    <property type="entry name" value="MFS_trans_sf"/>
</dbReference>
<comment type="subcellular location">
    <subcellularLocation>
        <location evidence="1">Cell membrane</location>
        <topology evidence="1">Multi-pass membrane protein</topology>
    </subcellularLocation>
</comment>
<evidence type="ECO:0000313" key="8">
    <source>
        <dbReference type="EMBL" id="QSB15975.1"/>
    </source>
</evidence>
<proteinExistence type="predicted"/>
<feature type="transmembrane region" description="Helical" evidence="7">
    <location>
        <begin position="265"/>
        <end position="290"/>
    </location>
</feature>
<feature type="transmembrane region" description="Helical" evidence="7">
    <location>
        <begin position="365"/>
        <end position="382"/>
    </location>
</feature>
<dbReference type="GO" id="GO:0022857">
    <property type="term" value="F:transmembrane transporter activity"/>
    <property type="evidence" value="ECO:0007669"/>
    <property type="project" value="InterPro"/>
</dbReference>
<evidence type="ECO:0000256" key="7">
    <source>
        <dbReference type="SAM" id="Phobius"/>
    </source>
</evidence>
<dbReference type="Proteomes" id="UP000662857">
    <property type="component" value="Chromosome"/>
</dbReference>
<feature type="region of interest" description="Disordered" evidence="6">
    <location>
        <begin position="430"/>
        <end position="494"/>
    </location>
</feature>
<accession>A0A895YJ05</accession>
<gene>
    <name evidence="8" type="ORF">JQS43_06495</name>
</gene>
<dbReference type="RefSeq" id="WP_239678166.1">
    <property type="nucleotide sequence ID" value="NZ_CP070499.1"/>
</dbReference>
<evidence type="ECO:0000313" key="9">
    <source>
        <dbReference type="Proteomes" id="UP000662857"/>
    </source>
</evidence>
<sequence>MSDDRPSERKVTFGEVFAIGEYRALFASTQLAWLGEYMAKAAVMALVFAQTGSVAMSAAAFAISFAPWLLGGPFLATLAERYRYRSVMVVCDVIRAGLIALVALPGMPLPAMLLLVFLVALAAPPGQAARSATLPLVLTGERVVLGLAINQSSGQATQVLGYFAGAVIAIIDPRGALLINAAAFILSAIILRFGVKDRPPQMRAEHRSHLLRETGEGFKLVFGTPALRVIALLVFTAMLFSMIPEGLAIGWASELAEGEETRQGFYQGLIMVANPIGFALGVLLVARLLLPTTRRRLVPLLAVLGPLALVPALFNPQIAVVLLMAMVSGLAMAGMLPTLNGMFVQALPNGFRARAFGVMNSGMQAIQGFSVLAAGALVGVFGNQRLPMVVGFWCLVGVLIMVFFAARWPKPAFFEAAIARTEAINQAAAAEQAATADQATAAEPRPAADHAAEPPADGATADPEPASPAAGVPRQPAGPEQVGPSANEAGTMER</sequence>
<evidence type="ECO:0000256" key="5">
    <source>
        <dbReference type="ARBA" id="ARBA00023136"/>
    </source>
</evidence>
<dbReference type="Pfam" id="PF07690">
    <property type="entry name" value="MFS_1"/>
    <property type="match status" value="2"/>
</dbReference>
<evidence type="ECO:0000256" key="4">
    <source>
        <dbReference type="ARBA" id="ARBA00022989"/>
    </source>
</evidence>
<keyword evidence="5 7" id="KW-0472">Membrane</keyword>
<feature type="transmembrane region" description="Helical" evidence="7">
    <location>
        <begin position="177"/>
        <end position="195"/>
    </location>
</feature>
<feature type="compositionally biased region" description="Low complexity" evidence="6">
    <location>
        <begin position="430"/>
        <end position="445"/>
    </location>
</feature>
<feature type="transmembrane region" description="Helical" evidence="7">
    <location>
        <begin position="320"/>
        <end position="344"/>
    </location>
</feature>
<name>A0A895YJ05_9ACTN</name>
<feature type="transmembrane region" description="Helical" evidence="7">
    <location>
        <begin position="388"/>
        <end position="406"/>
    </location>
</feature>
<evidence type="ECO:0000256" key="1">
    <source>
        <dbReference type="ARBA" id="ARBA00004651"/>
    </source>
</evidence>
<keyword evidence="2" id="KW-1003">Cell membrane</keyword>
<protein>
    <submittedName>
        <fullName evidence="8">MFS transporter</fullName>
    </submittedName>
</protein>
<evidence type="ECO:0000256" key="6">
    <source>
        <dbReference type="SAM" id="MobiDB-lite"/>
    </source>
</evidence>
<reference evidence="8" key="1">
    <citation type="submission" date="2021-02" db="EMBL/GenBank/DDBJ databases">
        <title>Natrosporangium hydrolyticum gen. nov., sp. nov, a haloalkaliphilic actinobacterium from a soda solonchak soil.</title>
        <authorList>
            <person name="Sorokin D.Y."/>
            <person name="Khijniak T.V."/>
            <person name="Zakharycheva A.P."/>
            <person name="Boueva O.V."/>
            <person name="Ariskina E.V."/>
            <person name="Hahnke R.L."/>
            <person name="Bunk B."/>
            <person name="Sproer C."/>
            <person name="Schumann P."/>
            <person name="Evtushenko L.I."/>
            <person name="Kublanov I.V."/>
        </authorList>
    </citation>
    <scope>NUCLEOTIDE SEQUENCE</scope>
    <source>
        <strain evidence="8">DSM 106523</strain>
    </source>
</reference>
<organism evidence="8 9">
    <name type="scientific">Natronosporangium hydrolyticum</name>
    <dbReference type="NCBI Taxonomy" id="2811111"/>
    <lineage>
        <taxon>Bacteria</taxon>
        <taxon>Bacillati</taxon>
        <taxon>Actinomycetota</taxon>
        <taxon>Actinomycetes</taxon>
        <taxon>Micromonosporales</taxon>
        <taxon>Micromonosporaceae</taxon>
        <taxon>Natronosporangium</taxon>
    </lineage>
</organism>
<dbReference type="PANTHER" id="PTHR23513:SF11">
    <property type="entry name" value="STAPHYLOFERRIN A TRANSPORTER"/>
    <property type="match status" value="1"/>
</dbReference>
<dbReference type="EMBL" id="CP070499">
    <property type="protein sequence ID" value="QSB15975.1"/>
    <property type="molecule type" value="Genomic_DNA"/>
</dbReference>
<feature type="transmembrane region" description="Helical" evidence="7">
    <location>
        <begin position="55"/>
        <end position="78"/>
    </location>
</feature>
<dbReference type="PANTHER" id="PTHR23513">
    <property type="entry name" value="INTEGRAL MEMBRANE EFFLUX PROTEIN-RELATED"/>
    <property type="match status" value="1"/>
</dbReference>